<dbReference type="AlphaFoldDB" id="A0A7Z0QP37"/>
<dbReference type="InterPro" id="IPR024572">
    <property type="entry name" value="RcnB"/>
</dbReference>
<protein>
    <submittedName>
        <fullName evidence="3">RcnB family protein</fullName>
    </submittedName>
</protein>
<feature type="chain" id="PRO_5030649250" evidence="2">
    <location>
        <begin position="24"/>
        <end position="110"/>
    </location>
</feature>
<proteinExistence type="predicted"/>
<comment type="caution">
    <text evidence="3">The sequence shown here is derived from an EMBL/GenBank/DDBJ whole genome shotgun (WGS) entry which is preliminary data.</text>
</comment>
<keyword evidence="4" id="KW-1185">Reference proteome</keyword>
<sequence>MRTPGVLLALTVGLSGLAASAWADPPPHARGKGPPAHAGGPHGTPPGWSKQAWRKGDRLPVSELDGYWVDHHSRYRLAAPPPGHRWVRQHDDKYLLVAAATGLIVEILGR</sequence>
<reference evidence="3 4" key="1">
    <citation type="submission" date="2020-07" db="EMBL/GenBank/DDBJ databases">
        <title>isolation of Luteimonas sp. SJ-16.</title>
        <authorList>
            <person name="Huang X.-X."/>
            <person name="Xu L."/>
            <person name="Sun J.-Q."/>
        </authorList>
    </citation>
    <scope>NUCLEOTIDE SEQUENCE [LARGE SCALE GENOMIC DNA]</scope>
    <source>
        <strain evidence="3 4">SJ-16</strain>
    </source>
</reference>
<organism evidence="3 4">
    <name type="scientific">Luteimonas deserti</name>
    <dbReference type="NCBI Taxonomy" id="2752306"/>
    <lineage>
        <taxon>Bacteria</taxon>
        <taxon>Pseudomonadati</taxon>
        <taxon>Pseudomonadota</taxon>
        <taxon>Gammaproteobacteria</taxon>
        <taxon>Lysobacterales</taxon>
        <taxon>Lysobacteraceae</taxon>
        <taxon>Luteimonas</taxon>
    </lineage>
</organism>
<dbReference type="Pfam" id="PF11776">
    <property type="entry name" value="RcnB"/>
    <property type="match status" value="1"/>
</dbReference>
<dbReference type="Proteomes" id="UP000589896">
    <property type="component" value="Unassembled WGS sequence"/>
</dbReference>
<feature type="region of interest" description="Disordered" evidence="1">
    <location>
        <begin position="21"/>
        <end position="54"/>
    </location>
</feature>
<gene>
    <name evidence="3" type="ORF">H0E82_05250</name>
</gene>
<feature type="signal peptide" evidence="2">
    <location>
        <begin position="1"/>
        <end position="23"/>
    </location>
</feature>
<evidence type="ECO:0000256" key="2">
    <source>
        <dbReference type="SAM" id="SignalP"/>
    </source>
</evidence>
<evidence type="ECO:0000256" key="1">
    <source>
        <dbReference type="SAM" id="MobiDB-lite"/>
    </source>
</evidence>
<evidence type="ECO:0000313" key="4">
    <source>
        <dbReference type="Proteomes" id="UP000589896"/>
    </source>
</evidence>
<accession>A0A7Z0QP37</accession>
<name>A0A7Z0QP37_9GAMM</name>
<evidence type="ECO:0000313" key="3">
    <source>
        <dbReference type="EMBL" id="NYZ62172.1"/>
    </source>
</evidence>
<dbReference type="Gene3D" id="3.10.450.160">
    <property type="entry name" value="inner membrane protein cigr"/>
    <property type="match status" value="1"/>
</dbReference>
<keyword evidence="2" id="KW-0732">Signal</keyword>
<dbReference type="EMBL" id="JACCJZ010000011">
    <property type="protein sequence ID" value="NYZ62172.1"/>
    <property type="molecule type" value="Genomic_DNA"/>
</dbReference>